<gene>
    <name evidence="2" type="ORF">TPAR_08865</name>
</gene>
<sequence length="75" mass="7960">MSHPRVEEVSDSDLDAASDPEEGDIDDFLDSDIIRRVPDAQPRSQPRAVPPAAAQSHMLNPANLPPTAGLASADD</sequence>
<evidence type="ECO:0000256" key="1">
    <source>
        <dbReference type="SAM" id="MobiDB-lite"/>
    </source>
</evidence>
<protein>
    <submittedName>
        <fullName evidence="2">Signal recognition particle protein Sec65</fullName>
    </submittedName>
</protein>
<dbReference type="EMBL" id="PKSG01001130">
    <property type="protein sequence ID" value="POR30921.1"/>
    <property type="molecule type" value="Genomic_DNA"/>
</dbReference>
<name>A0A2S4KL40_9HYPO</name>
<dbReference type="STRING" id="94208.A0A2S4KL40"/>
<keyword evidence="3" id="KW-1185">Reference proteome</keyword>
<feature type="non-terminal residue" evidence="2">
    <location>
        <position position="75"/>
    </location>
</feature>
<dbReference type="AlphaFoldDB" id="A0A2S4KL40"/>
<feature type="region of interest" description="Disordered" evidence="1">
    <location>
        <begin position="1"/>
        <end position="75"/>
    </location>
</feature>
<accession>A0A2S4KL40</accession>
<proteinExistence type="predicted"/>
<evidence type="ECO:0000313" key="3">
    <source>
        <dbReference type="Proteomes" id="UP000237481"/>
    </source>
</evidence>
<evidence type="ECO:0000313" key="2">
    <source>
        <dbReference type="EMBL" id="POR30921.1"/>
    </source>
</evidence>
<comment type="caution">
    <text evidence="2">The sequence shown here is derived from an EMBL/GenBank/DDBJ whole genome shotgun (WGS) entry which is preliminary data.</text>
</comment>
<dbReference type="Proteomes" id="UP000237481">
    <property type="component" value="Unassembled WGS sequence"/>
</dbReference>
<dbReference type="OrthoDB" id="2190947at2759"/>
<organism evidence="2 3">
    <name type="scientific">Tolypocladium paradoxum</name>
    <dbReference type="NCBI Taxonomy" id="94208"/>
    <lineage>
        <taxon>Eukaryota</taxon>
        <taxon>Fungi</taxon>
        <taxon>Dikarya</taxon>
        <taxon>Ascomycota</taxon>
        <taxon>Pezizomycotina</taxon>
        <taxon>Sordariomycetes</taxon>
        <taxon>Hypocreomycetidae</taxon>
        <taxon>Hypocreales</taxon>
        <taxon>Ophiocordycipitaceae</taxon>
        <taxon>Tolypocladium</taxon>
    </lineage>
</organism>
<feature type="compositionally biased region" description="Acidic residues" evidence="1">
    <location>
        <begin position="9"/>
        <end position="30"/>
    </location>
</feature>
<reference evidence="2 3" key="1">
    <citation type="submission" date="2018-01" db="EMBL/GenBank/DDBJ databases">
        <title>Harnessing the power of phylogenomics to disentangle the directionality and signatures of interkingdom host jumping in the parasitic fungal genus Tolypocladium.</title>
        <authorList>
            <person name="Quandt C.A."/>
            <person name="Patterson W."/>
            <person name="Spatafora J.W."/>
        </authorList>
    </citation>
    <scope>NUCLEOTIDE SEQUENCE [LARGE SCALE GENOMIC DNA]</scope>
    <source>
        <strain evidence="2 3">NRBC 100945</strain>
    </source>
</reference>